<accession>A0ACC2WKV4</accession>
<organism evidence="1 2">
    <name type="scientific">Naganishia vaughanmartiniae</name>
    <dbReference type="NCBI Taxonomy" id="1424756"/>
    <lineage>
        <taxon>Eukaryota</taxon>
        <taxon>Fungi</taxon>
        <taxon>Dikarya</taxon>
        <taxon>Basidiomycota</taxon>
        <taxon>Agaricomycotina</taxon>
        <taxon>Tremellomycetes</taxon>
        <taxon>Filobasidiales</taxon>
        <taxon>Filobasidiaceae</taxon>
        <taxon>Naganishia</taxon>
    </lineage>
</organism>
<proteinExistence type="predicted"/>
<evidence type="ECO:0000313" key="1">
    <source>
        <dbReference type="EMBL" id="KAJ9111779.1"/>
    </source>
</evidence>
<reference evidence="1" key="1">
    <citation type="submission" date="2023-04" db="EMBL/GenBank/DDBJ databases">
        <title>Draft Genome sequencing of Naganishia species isolated from polar environments using Oxford Nanopore Technology.</title>
        <authorList>
            <person name="Leo P."/>
            <person name="Venkateswaran K."/>
        </authorList>
    </citation>
    <scope>NUCLEOTIDE SEQUENCE</scope>
    <source>
        <strain evidence="1">MNA-CCFEE 5425</strain>
    </source>
</reference>
<dbReference type="Proteomes" id="UP001243375">
    <property type="component" value="Unassembled WGS sequence"/>
</dbReference>
<name>A0ACC2WKV4_9TREE</name>
<gene>
    <name evidence="1" type="ORF">QFC22_006438</name>
</gene>
<evidence type="ECO:0000313" key="2">
    <source>
        <dbReference type="Proteomes" id="UP001243375"/>
    </source>
</evidence>
<protein>
    <submittedName>
        <fullName evidence="1">Uncharacterized protein</fullName>
    </submittedName>
</protein>
<comment type="caution">
    <text evidence="1">The sequence shown here is derived from an EMBL/GenBank/DDBJ whole genome shotgun (WGS) entry which is preliminary data.</text>
</comment>
<sequence>MIYAYSALGVQAVVPILLGAFASVKTPRSIRQTIKAAHLERAAKTANGNADSRIPHPDEIYYALLGEEDPEDDEEEDEDKVGLQDSLWFPVMASCALFGFFLLFKFVDPIWINRIISTYFAGASVLAIQMVSKIIDPLLDLDFVVLPLALSLPPLYIYLGKPWYITNVLSFCFAYSAIKAMKLDGFLTGAALLAGLFVYDIFWVFGTPVMENVAKSLDAPIKVLAPRDISDWSAGFTMLGLGDIVLPGVFISLALRYDFANHVRRQLKADKTNTPTRRDRYSKPYFFAVLVAYVLGLVTTVVVMHRFKAAQPALLYLSPACIGSIALTAWLRQEFSQTTSWKDEDPVEAGKEKKSDNAPDSLSSEEESNVDSVLTSALIARAATCAYLYFAHAKLFPASTTQSFDTSAAILLQNSSVIDAKSSLQYFLRWDALYYVKLAMEGYRYEQELAFLPGWPLCMRAGGEVVRFIRNSKASSSGAANLDVFDVLVSGIVLANVLSIAAAVAFYKLTSRVTDNKTFALYSSYLYVLTTSTATASSPYTEPLFAFLTCTGFFFVLPSRISKRTGSKLVLTKILGILLLAAASSTRSLGLLNTAVVLVQGLLDPIARGDRRFFVSRPGLHRLCAFILPRMRSPLSNSPPLNGLS</sequence>
<dbReference type="EMBL" id="JASBWU010000028">
    <property type="protein sequence ID" value="KAJ9111779.1"/>
    <property type="molecule type" value="Genomic_DNA"/>
</dbReference>
<keyword evidence="2" id="KW-1185">Reference proteome</keyword>